<dbReference type="Proteomes" id="UP000293360">
    <property type="component" value="Unassembled WGS sequence"/>
</dbReference>
<name>A0A4Q4SU33_9PEZI</name>
<accession>A0A4Q4SU33</accession>
<evidence type="ECO:0000313" key="5">
    <source>
        <dbReference type="Proteomes" id="UP000293360"/>
    </source>
</evidence>
<dbReference type="PANTHER" id="PTHR37013">
    <property type="entry name" value="INTEGRAL MEMBRANE PROTEIN (AFU_ORTHOLOGUE AFUA_1G05950)-RELATED"/>
    <property type="match status" value="1"/>
</dbReference>
<keyword evidence="2" id="KW-0812">Transmembrane</keyword>
<feature type="transmembrane region" description="Helical" evidence="2">
    <location>
        <begin position="12"/>
        <end position="33"/>
    </location>
</feature>
<comment type="caution">
    <text evidence="4">The sequence shown here is derived from an EMBL/GenBank/DDBJ whole genome shotgun (WGS) entry which is preliminary data.</text>
</comment>
<feature type="transmembrane region" description="Helical" evidence="2">
    <location>
        <begin position="45"/>
        <end position="65"/>
    </location>
</feature>
<feature type="domain" description="DUF7703" evidence="3">
    <location>
        <begin position="14"/>
        <end position="193"/>
    </location>
</feature>
<evidence type="ECO:0000313" key="4">
    <source>
        <dbReference type="EMBL" id="RYO74632.1"/>
    </source>
</evidence>
<dbReference type="AlphaFoldDB" id="A0A4Q4SU33"/>
<dbReference type="Pfam" id="PF24802">
    <property type="entry name" value="DUF7703"/>
    <property type="match status" value="2"/>
</dbReference>
<dbReference type="PANTHER" id="PTHR37013:SF4">
    <property type="entry name" value="INTEGRAL MEMBRANE PROTEIN"/>
    <property type="match status" value="1"/>
</dbReference>
<evidence type="ECO:0000256" key="1">
    <source>
        <dbReference type="SAM" id="MobiDB-lite"/>
    </source>
</evidence>
<gene>
    <name evidence="4" type="ORF">DL764_010785</name>
</gene>
<feature type="compositionally biased region" description="Polar residues" evidence="1">
    <location>
        <begin position="374"/>
        <end position="383"/>
    </location>
</feature>
<evidence type="ECO:0000256" key="2">
    <source>
        <dbReference type="SAM" id="Phobius"/>
    </source>
</evidence>
<dbReference type="OrthoDB" id="405906at2759"/>
<evidence type="ECO:0000259" key="3">
    <source>
        <dbReference type="Pfam" id="PF24802"/>
    </source>
</evidence>
<organism evidence="4 5">
    <name type="scientific">Monosporascus ibericus</name>
    <dbReference type="NCBI Taxonomy" id="155417"/>
    <lineage>
        <taxon>Eukaryota</taxon>
        <taxon>Fungi</taxon>
        <taxon>Dikarya</taxon>
        <taxon>Ascomycota</taxon>
        <taxon>Pezizomycotina</taxon>
        <taxon>Sordariomycetes</taxon>
        <taxon>Xylariomycetidae</taxon>
        <taxon>Xylariales</taxon>
        <taxon>Xylariales incertae sedis</taxon>
        <taxon>Monosporascus</taxon>
    </lineage>
</organism>
<sequence>MADLPDIKGDLPMSMAMAAFVGISWYIGAEINVSLFMRFKRRGRGLYFWACALASWGVILQPVFIVLADFGVWTEPFVAAITLIYLTWFIMVIPQSWVLYSRLHLIMHDERVLRWIKAILSFNSIVFSVTTIVLGIIAQATSINPNLFSINTIWDRLQLIVFFVQETSLSILYIIQARKFLRDSSLLHPKPISTGTATTTTPDTSLGSTSSSGGNRDRDETTKQVLHHLIYTNVLIIALDVALLGIQSADLFYLQGAFKPCVYGIKLKVEFAILNRLIKSVRAHSYHGDTGGYFNSGAGAGDEAGRGHGPASPITPVSPGGGVTFGTRGDRPGDVGRSGGGGYWERHRRMRSGGEENPGDPIQLDHLDRGKGLRSQSQESQSPILAGGAGAFEFGDITQRVR</sequence>
<protein>
    <recommendedName>
        <fullName evidence="3">DUF7703 domain-containing protein</fullName>
    </recommendedName>
</protein>
<feature type="transmembrane region" description="Helical" evidence="2">
    <location>
        <begin position="225"/>
        <end position="246"/>
    </location>
</feature>
<feature type="transmembrane region" description="Helical" evidence="2">
    <location>
        <begin position="112"/>
        <end position="137"/>
    </location>
</feature>
<keyword evidence="5" id="KW-1185">Reference proteome</keyword>
<feature type="transmembrane region" description="Helical" evidence="2">
    <location>
        <begin position="77"/>
        <end position="100"/>
    </location>
</feature>
<keyword evidence="2" id="KW-1133">Transmembrane helix</keyword>
<feature type="domain" description="DUF7703" evidence="3">
    <location>
        <begin position="223"/>
        <end position="283"/>
    </location>
</feature>
<feature type="region of interest" description="Disordered" evidence="1">
    <location>
        <begin position="297"/>
        <end position="402"/>
    </location>
</feature>
<reference evidence="4 5" key="1">
    <citation type="submission" date="2018-06" db="EMBL/GenBank/DDBJ databases">
        <title>Complete Genomes of Monosporascus.</title>
        <authorList>
            <person name="Robinson A.J."/>
            <person name="Natvig D.O."/>
        </authorList>
    </citation>
    <scope>NUCLEOTIDE SEQUENCE [LARGE SCALE GENOMIC DNA]</scope>
    <source>
        <strain evidence="4 5">CBS 110550</strain>
    </source>
</reference>
<keyword evidence="2" id="KW-0472">Membrane</keyword>
<feature type="region of interest" description="Disordered" evidence="1">
    <location>
        <begin position="193"/>
        <end position="219"/>
    </location>
</feature>
<dbReference type="InterPro" id="IPR056120">
    <property type="entry name" value="DUF7703"/>
</dbReference>
<feature type="compositionally biased region" description="Low complexity" evidence="1">
    <location>
        <begin position="193"/>
        <end position="214"/>
    </location>
</feature>
<feature type="transmembrane region" description="Helical" evidence="2">
    <location>
        <begin position="157"/>
        <end position="175"/>
    </location>
</feature>
<proteinExistence type="predicted"/>
<dbReference type="EMBL" id="QJNU01001582">
    <property type="protein sequence ID" value="RYO74632.1"/>
    <property type="molecule type" value="Genomic_DNA"/>
</dbReference>